<dbReference type="Pfam" id="PF00096">
    <property type="entry name" value="zf-C2H2"/>
    <property type="match status" value="1"/>
</dbReference>
<evidence type="ECO:0000256" key="9">
    <source>
        <dbReference type="PROSITE-ProRule" id="PRU00042"/>
    </source>
</evidence>
<organism evidence="12 13">
    <name type="scientific">Arabidopsis thaliana x Arabidopsis arenosa</name>
    <dbReference type="NCBI Taxonomy" id="1240361"/>
    <lineage>
        <taxon>Eukaryota</taxon>
        <taxon>Viridiplantae</taxon>
        <taxon>Streptophyta</taxon>
        <taxon>Embryophyta</taxon>
        <taxon>Tracheophyta</taxon>
        <taxon>Spermatophyta</taxon>
        <taxon>Magnoliopsida</taxon>
        <taxon>eudicotyledons</taxon>
        <taxon>Gunneridae</taxon>
        <taxon>Pentapetalae</taxon>
        <taxon>rosids</taxon>
        <taxon>malvids</taxon>
        <taxon>Brassicales</taxon>
        <taxon>Brassicaceae</taxon>
        <taxon>Camelineae</taxon>
        <taxon>Arabidopsis</taxon>
    </lineage>
</organism>
<proteinExistence type="predicted"/>
<dbReference type="GO" id="GO:0003677">
    <property type="term" value="F:DNA binding"/>
    <property type="evidence" value="ECO:0007669"/>
    <property type="project" value="UniProtKB-KW"/>
</dbReference>
<keyword evidence="2" id="KW-0479">Metal-binding</keyword>
<evidence type="ECO:0000256" key="8">
    <source>
        <dbReference type="ARBA" id="ARBA00023163"/>
    </source>
</evidence>
<dbReference type="GO" id="GO:0008270">
    <property type="term" value="F:zinc ion binding"/>
    <property type="evidence" value="ECO:0007669"/>
    <property type="project" value="UniProtKB-KW"/>
</dbReference>
<dbReference type="Pfam" id="PF22992">
    <property type="entry name" value="C2CH-4th_BIRD-IDD"/>
    <property type="match status" value="1"/>
</dbReference>
<dbReference type="InterPro" id="IPR031140">
    <property type="entry name" value="IDD1-16"/>
</dbReference>
<dbReference type="EMBL" id="JAEFBK010000003">
    <property type="protein sequence ID" value="KAG7627415.1"/>
    <property type="molecule type" value="Genomic_DNA"/>
</dbReference>
<dbReference type="GO" id="GO:0046983">
    <property type="term" value="F:protein dimerization activity"/>
    <property type="evidence" value="ECO:0007669"/>
    <property type="project" value="InterPro"/>
</dbReference>
<dbReference type="Pfam" id="PF22995">
    <property type="entry name" value="C2CH-3rd_BIRD-IDD"/>
    <property type="match status" value="1"/>
</dbReference>
<evidence type="ECO:0000256" key="6">
    <source>
        <dbReference type="ARBA" id="ARBA00023015"/>
    </source>
</evidence>
<keyword evidence="4 9" id="KW-0863">Zinc-finger</keyword>
<feature type="compositionally biased region" description="Polar residues" evidence="10">
    <location>
        <begin position="974"/>
        <end position="993"/>
    </location>
</feature>
<keyword evidence="13" id="KW-1185">Reference proteome</keyword>
<dbReference type="GO" id="GO:0005634">
    <property type="term" value="C:nucleus"/>
    <property type="evidence" value="ECO:0007669"/>
    <property type="project" value="TreeGrafter"/>
</dbReference>
<dbReference type="InterPro" id="IPR013087">
    <property type="entry name" value="Znf_C2H2_type"/>
</dbReference>
<evidence type="ECO:0000256" key="2">
    <source>
        <dbReference type="ARBA" id="ARBA00022723"/>
    </source>
</evidence>
<keyword evidence="5" id="KW-0862">Zinc</keyword>
<reference evidence="12 13" key="1">
    <citation type="submission" date="2020-12" db="EMBL/GenBank/DDBJ databases">
        <title>Concerted genomic and epigenomic changes stabilize Arabidopsis allopolyploids.</title>
        <authorList>
            <person name="Chen Z."/>
        </authorList>
    </citation>
    <scope>NUCLEOTIDE SEQUENCE [LARGE SCALE GENOMIC DNA]</scope>
    <source>
        <strain evidence="12">Allo738</strain>
        <tissue evidence="12">Leaf</tissue>
    </source>
</reference>
<evidence type="ECO:0000256" key="7">
    <source>
        <dbReference type="ARBA" id="ARBA00023125"/>
    </source>
</evidence>
<evidence type="ECO:0000256" key="1">
    <source>
        <dbReference type="ARBA" id="ARBA00022553"/>
    </source>
</evidence>
<dbReference type="InterPro" id="IPR008906">
    <property type="entry name" value="HATC_C_dom"/>
</dbReference>
<protein>
    <submittedName>
        <fullName evidence="12">HAT C-terminal dimerization domain</fullName>
    </submittedName>
</protein>
<evidence type="ECO:0000313" key="12">
    <source>
        <dbReference type="EMBL" id="KAG7627415.1"/>
    </source>
</evidence>
<dbReference type="PROSITE" id="PS50157">
    <property type="entry name" value="ZINC_FINGER_C2H2_2"/>
    <property type="match status" value="1"/>
</dbReference>
<feature type="region of interest" description="Disordered" evidence="10">
    <location>
        <begin position="564"/>
        <end position="595"/>
    </location>
</feature>
<dbReference type="AlphaFoldDB" id="A0A8T2ETD9"/>
<gene>
    <name evidence="12" type="ORF">ISN45_At03g037500</name>
</gene>
<keyword evidence="8" id="KW-0804">Transcription</keyword>
<dbReference type="FunFam" id="3.30.160.60:FF:000554">
    <property type="entry name" value="protein indeterminate-domain 12-like"/>
    <property type="match status" value="1"/>
</dbReference>
<dbReference type="PANTHER" id="PTHR10593">
    <property type="entry name" value="SERINE/THREONINE-PROTEIN KINASE RIO"/>
    <property type="match status" value="1"/>
</dbReference>
<dbReference type="Pfam" id="PF05699">
    <property type="entry name" value="Dimer_Tnp_hAT"/>
    <property type="match status" value="1"/>
</dbReference>
<dbReference type="InterPro" id="IPR055186">
    <property type="entry name" value="C2H2-2nd_BIRD-IDD"/>
</dbReference>
<dbReference type="GO" id="GO:0003700">
    <property type="term" value="F:DNA-binding transcription factor activity"/>
    <property type="evidence" value="ECO:0007669"/>
    <property type="project" value="TreeGrafter"/>
</dbReference>
<evidence type="ECO:0000256" key="5">
    <source>
        <dbReference type="ARBA" id="ARBA00022833"/>
    </source>
</evidence>
<dbReference type="FunFam" id="3.30.160.60:FF:000131">
    <property type="entry name" value="protein indeterminate-domain 5, chloroplastic-like"/>
    <property type="match status" value="1"/>
</dbReference>
<feature type="region of interest" description="Disordered" evidence="10">
    <location>
        <begin position="972"/>
        <end position="993"/>
    </location>
</feature>
<dbReference type="PANTHER" id="PTHR10593:SF228">
    <property type="entry name" value="ZINC FINGER PROTEIN BALDIBIS"/>
    <property type="match status" value="1"/>
</dbReference>
<dbReference type="InterPro" id="IPR055187">
    <property type="entry name" value="C2CH-3rd_BIRD-IDD"/>
</dbReference>
<dbReference type="Pfam" id="PF14372">
    <property type="entry name" value="hAT-like_RNase-H"/>
    <property type="match status" value="1"/>
</dbReference>
<name>A0A8T2ETD9_9BRAS</name>
<feature type="domain" description="C2H2-type" evidence="11">
    <location>
        <begin position="612"/>
        <end position="634"/>
    </location>
</feature>
<keyword evidence="3" id="KW-0677">Repeat</keyword>
<dbReference type="Proteomes" id="UP000694240">
    <property type="component" value="Chromosome 3"/>
</dbReference>
<dbReference type="InterPro" id="IPR055185">
    <property type="entry name" value="C2CH-4th_BIRD-IDD"/>
</dbReference>
<keyword evidence="6" id="KW-0805">Transcription regulation</keyword>
<evidence type="ECO:0000256" key="10">
    <source>
        <dbReference type="SAM" id="MobiDB-lite"/>
    </source>
</evidence>
<dbReference type="SMART" id="SM00355">
    <property type="entry name" value="ZnF_C2H2"/>
    <property type="match status" value="3"/>
</dbReference>
<evidence type="ECO:0000256" key="4">
    <source>
        <dbReference type="ARBA" id="ARBA00022771"/>
    </source>
</evidence>
<dbReference type="PROSITE" id="PS00028">
    <property type="entry name" value="ZINC_FINGER_C2H2_1"/>
    <property type="match status" value="1"/>
</dbReference>
<comment type="caution">
    <text evidence="12">The sequence shown here is derived from an EMBL/GenBank/DDBJ whole genome shotgun (WGS) entry which is preliminary data.</text>
</comment>
<keyword evidence="7" id="KW-0238">DNA-binding</keyword>
<evidence type="ECO:0000259" key="11">
    <source>
        <dbReference type="PROSITE" id="PS50157"/>
    </source>
</evidence>
<dbReference type="InterPro" id="IPR025525">
    <property type="entry name" value="hAT-like_transposase_RNase-H"/>
</dbReference>
<dbReference type="Pfam" id="PF22996">
    <property type="entry name" value="C2H2-2nd_BIRD-IDD"/>
    <property type="match status" value="1"/>
</dbReference>
<evidence type="ECO:0000313" key="13">
    <source>
        <dbReference type="Proteomes" id="UP000694240"/>
    </source>
</evidence>
<evidence type="ECO:0000256" key="3">
    <source>
        <dbReference type="ARBA" id="ARBA00022737"/>
    </source>
</evidence>
<accession>A0A8T2ETD9</accession>
<keyword evidence="1" id="KW-0597">Phosphoprotein</keyword>
<sequence>MLVLGELPLSFIESAAWKHLCDKVNLYAPHSRRTCTKDIVKMYVGMKASLKTWIATTNPRVSLTTDIWTAKATVASYMVITAHFVDSAWKLRKLIIGFKYITDHKGAIIARILLECLAEWGIEKIFTITVDNATTNTSALKKFQETFSLRSNEAFVLEGEGMHVRCAAHIINLIVKEGLVELGDHVAAIRNSVQYVRSSTSRCDSFDQKVVSGKMTRGSLPLDIKTRWNSTYLMLKRAMEFRLAFDKMDAEDKLYNDYFNEVDDGNSKIGPPTRADWNAVERLVRFLIIFYNSTLVVSASNSVASYKCYGEIVTIETNLVSLGNNFDRDLKIKAKAMLGKFVKYWDGTRNINVYLIVASVFDPRKKMQFANMCFAKLYGKDTTDAKEMAEKTSTTASQGEPSDLMSDSMGYERMDFAYKELVDEIGVDDGRDELDVYLKEKVENPKTIIGLEWEVLSWWKLNCGRFPVLSAITKDVLAMQVSSVASESAFSNSGRVIEPHRSCLTHYMVKVLLCTEQWMKNVNHLGNKSVVTIKELLADIVELDNIEKDDHHPLSFPSYVLHQEHIAPNPNPNPNPTSSNSAKRKRNLPGNPDPDAEVIALSPNSLMTTNRFICEVCNKGFKRDQNLQLHRRGHNLPWKLKQRTNKEQVKKKVYICPEKTCVHHDPARALGDLTGIKKHFSRKHGEKKWKCDKCSKKYAVMSDWKAHSKICGTKEYRCDCGTLFSRKDSFITHRAFCDALAEESARFVSVPPAPAPAPAYLNNAPDVEVNHGNINQNHQQRQLNTTSSQLDQPGFNTNRNNIAFLGQTLPTNVFASSSSPSPRSASDSLQNLWHLQGQSSHQWLLNENNNNNNILQRGISKNQEEHEMKNVISNGSLFSSEARNNTNNYNQNGGQIASMSATALLQKAAQMGSKRSSSSSSNSKTFGLMTSIFNNKQAENIKTKEVDERGFTRDFLGVGSQHRSWPLLMVNHNLPDSSPPASTDGTPTADMNQ</sequence>